<evidence type="ECO:0000256" key="5">
    <source>
        <dbReference type="ARBA" id="ARBA00010185"/>
    </source>
</evidence>
<comment type="pathway">
    <text evidence="4">Lipid metabolism.</text>
</comment>
<keyword evidence="14" id="KW-0443">Lipid metabolism</keyword>
<evidence type="ECO:0000256" key="12">
    <source>
        <dbReference type="ARBA" id="ARBA00022695"/>
    </source>
</evidence>
<dbReference type="EMBL" id="BNCH01000002">
    <property type="protein sequence ID" value="GHE95510.1"/>
    <property type="molecule type" value="Genomic_DNA"/>
</dbReference>
<evidence type="ECO:0000256" key="8">
    <source>
        <dbReference type="ARBA" id="ARBA00022475"/>
    </source>
</evidence>
<name>A0ABQ3IVB3_9RHOB</name>
<dbReference type="PROSITE" id="PS01315">
    <property type="entry name" value="CDS"/>
    <property type="match status" value="1"/>
</dbReference>
<reference evidence="21" key="1">
    <citation type="journal article" date="2019" name="Int. J. Syst. Evol. Microbiol.">
        <title>The Global Catalogue of Microorganisms (GCM) 10K type strain sequencing project: providing services to taxonomists for standard genome sequencing and annotation.</title>
        <authorList>
            <consortium name="The Broad Institute Genomics Platform"/>
            <consortium name="The Broad Institute Genome Sequencing Center for Infectious Disease"/>
            <person name="Wu L."/>
            <person name="Ma J."/>
        </authorList>
    </citation>
    <scope>NUCLEOTIDE SEQUENCE [LARGE SCALE GENOMIC DNA]</scope>
    <source>
        <strain evidence="21">KCTC 42443</strain>
    </source>
</reference>
<evidence type="ECO:0000313" key="20">
    <source>
        <dbReference type="EMBL" id="GHE95510.1"/>
    </source>
</evidence>
<keyword evidence="16" id="KW-0594">Phospholipid biosynthesis</keyword>
<keyword evidence="10 18" id="KW-0808">Transferase</keyword>
<evidence type="ECO:0000256" key="7">
    <source>
        <dbReference type="ARBA" id="ARBA00019373"/>
    </source>
</evidence>
<comment type="caution">
    <text evidence="20">The sequence shown here is derived from an EMBL/GenBank/DDBJ whole genome shotgun (WGS) entry which is preliminary data.</text>
</comment>
<organism evidence="20 21">
    <name type="scientific">Aliiroseovarius zhejiangensis</name>
    <dbReference type="NCBI Taxonomy" id="1632025"/>
    <lineage>
        <taxon>Bacteria</taxon>
        <taxon>Pseudomonadati</taxon>
        <taxon>Pseudomonadota</taxon>
        <taxon>Alphaproteobacteria</taxon>
        <taxon>Rhodobacterales</taxon>
        <taxon>Paracoccaceae</taxon>
        <taxon>Aliiroseovarius</taxon>
    </lineage>
</organism>
<keyword evidence="12 18" id="KW-0548">Nucleotidyltransferase</keyword>
<dbReference type="PANTHER" id="PTHR46382:SF1">
    <property type="entry name" value="PHOSPHATIDATE CYTIDYLYLTRANSFERASE"/>
    <property type="match status" value="1"/>
</dbReference>
<comment type="pathway">
    <text evidence="3 18">Phospholipid metabolism; CDP-diacylglycerol biosynthesis; CDP-diacylglycerol from sn-glycerol 3-phosphate: step 3/3.</text>
</comment>
<keyword evidence="17" id="KW-1208">Phospholipid metabolism</keyword>
<dbReference type="Pfam" id="PF01148">
    <property type="entry name" value="CTP_transf_1"/>
    <property type="match status" value="1"/>
</dbReference>
<dbReference type="GO" id="GO:0016779">
    <property type="term" value="F:nucleotidyltransferase activity"/>
    <property type="evidence" value="ECO:0007669"/>
    <property type="project" value="UniProtKB-KW"/>
</dbReference>
<dbReference type="PANTHER" id="PTHR46382">
    <property type="entry name" value="PHOSPHATIDATE CYTIDYLYLTRANSFERASE"/>
    <property type="match status" value="1"/>
</dbReference>
<evidence type="ECO:0000256" key="1">
    <source>
        <dbReference type="ARBA" id="ARBA00001698"/>
    </source>
</evidence>
<sequence length="272" mass="28368">MTHEKPSSKWSDLAPRVLSAIAMAAIAIGAIALGDPVFLTLIAVVIGLCIAEFARLLQPAPVWVFVLLGALAAMAVFIASFGFDASDPEGQLLSLKTLLLFLPLIVGGVLIKTRRLLFLGYGGVIMLAGLGFISMGPGEVLIWFLLIIIMSDVAGYFVGRMVGGPKFWPRISPKKTWSGTVAGWVGAMLIGLAGAGFGVFTPTEAMFAPLIAFAGQMGDIAESAIKRKMNVKDSSNLIPGHGGVLDRFDAMIGAAAVLLVLIGVSSLVVQAG</sequence>
<comment type="subcellular location">
    <subcellularLocation>
        <location evidence="2">Cell membrane</location>
        <topology evidence="2">Multi-pass membrane protein</topology>
    </subcellularLocation>
</comment>
<keyword evidence="21" id="KW-1185">Reference proteome</keyword>
<evidence type="ECO:0000256" key="2">
    <source>
        <dbReference type="ARBA" id="ARBA00004651"/>
    </source>
</evidence>
<keyword evidence="11 18" id="KW-0812">Transmembrane</keyword>
<dbReference type="Proteomes" id="UP000609802">
    <property type="component" value="Unassembled WGS sequence"/>
</dbReference>
<feature type="transmembrane region" description="Helical" evidence="19">
    <location>
        <begin position="180"/>
        <end position="200"/>
    </location>
</feature>
<feature type="transmembrane region" description="Helical" evidence="19">
    <location>
        <begin position="93"/>
        <end position="111"/>
    </location>
</feature>
<evidence type="ECO:0000256" key="16">
    <source>
        <dbReference type="ARBA" id="ARBA00023209"/>
    </source>
</evidence>
<keyword evidence="8" id="KW-1003">Cell membrane</keyword>
<feature type="transmembrane region" description="Helical" evidence="19">
    <location>
        <begin position="20"/>
        <end position="50"/>
    </location>
</feature>
<proteinExistence type="inferred from homology"/>
<keyword evidence="13 19" id="KW-1133">Transmembrane helix</keyword>
<keyword evidence="9" id="KW-0444">Lipid biosynthesis</keyword>
<evidence type="ECO:0000256" key="13">
    <source>
        <dbReference type="ARBA" id="ARBA00022989"/>
    </source>
</evidence>
<evidence type="ECO:0000256" key="17">
    <source>
        <dbReference type="ARBA" id="ARBA00023264"/>
    </source>
</evidence>
<gene>
    <name evidence="20" type="primary">cdsA</name>
    <name evidence="20" type="ORF">GCM10016455_15320</name>
</gene>
<evidence type="ECO:0000256" key="4">
    <source>
        <dbReference type="ARBA" id="ARBA00005189"/>
    </source>
</evidence>
<protein>
    <recommendedName>
        <fullName evidence="7 18">Phosphatidate cytidylyltransferase</fullName>
        <ecNumber evidence="6 18">2.7.7.41</ecNumber>
    </recommendedName>
</protein>
<comment type="similarity">
    <text evidence="5 18">Belongs to the CDS family.</text>
</comment>
<feature type="transmembrane region" description="Helical" evidence="19">
    <location>
        <begin position="116"/>
        <end position="134"/>
    </location>
</feature>
<dbReference type="EC" id="2.7.7.41" evidence="6 18"/>
<evidence type="ECO:0000256" key="10">
    <source>
        <dbReference type="ARBA" id="ARBA00022679"/>
    </source>
</evidence>
<evidence type="ECO:0000313" key="21">
    <source>
        <dbReference type="Proteomes" id="UP000609802"/>
    </source>
</evidence>
<evidence type="ECO:0000256" key="14">
    <source>
        <dbReference type="ARBA" id="ARBA00023098"/>
    </source>
</evidence>
<comment type="catalytic activity">
    <reaction evidence="1 18">
        <text>a 1,2-diacyl-sn-glycero-3-phosphate + CTP + H(+) = a CDP-1,2-diacyl-sn-glycerol + diphosphate</text>
        <dbReference type="Rhea" id="RHEA:16229"/>
        <dbReference type="ChEBI" id="CHEBI:15378"/>
        <dbReference type="ChEBI" id="CHEBI:33019"/>
        <dbReference type="ChEBI" id="CHEBI:37563"/>
        <dbReference type="ChEBI" id="CHEBI:58332"/>
        <dbReference type="ChEBI" id="CHEBI:58608"/>
        <dbReference type="EC" id="2.7.7.41"/>
    </reaction>
</comment>
<evidence type="ECO:0000256" key="9">
    <source>
        <dbReference type="ARBA" id="ARBA00022516"/>
    </source>
</evidence>
<evidence type="ECO:0000256" key="11">
    <source>
        <dbReference type="ARBA" id="ARBA00022692"/>
    </source>
</evidence>
<dbReference type="RefSeq" id="WP_191285882.1">
    <property type="nucleotide sequence ID" value="NZ_BNCH01000002.1"/>
</dbReference>
<keyword evidence="15 19" id="KW-0472">Membrane</keyword>
<evidence type="ECO:0000256" key="3">
    <source>
        <dbReference type="ARBA" id="ARBA00005119"/>
    </source>
</evidence>
<feature type="transmembrane region" description="Helical" evidence="19">
    <location>
        <begin position="250"/>
        <end position="269"/>
    </location>
</feature>
<evidence type="ECO:0000256" key="19">
    <source>
        <dbReference type="SAM" id="Phobius"/>
    </source>
</evidence>
<evidence type="ECO:0000256" key="18">
    <source>
        <dbReference type="RuleBase" id="RU003938"/>
    </source>
</evidence>
<accession>A0ABQ3IVB3</accession>
<feature type="transmembrane region" description="Helical" evidence="19">
    <location>
        <begin position="140"/>
        <end position="159"/>
    </location>
</feature>
<feature type="transmembrane region" description="Helical" evidence="19">
    <location>
        <begin position="62"/>
        <end position="81"/>
    </location>
</feature>
<dbReference type="InterPro" id="IPR000374">
    <property type="entry name" value="PC_trans"/>
</dbReference>
<evidence type="ECO:0000256" key="15">
    <source>
        <dbReference type="ARBA" id="ARBA00023136"/>
    </source>
</evidence>
<evidence type="ECO:0000256" key="6">
    <source>
        <dbReference type="ARBA" id="ARBA00012487"/>
    </source>
</evidence>